<dbReference type="InterPro" id="IPR052712">
    <property type="entry name" value="Acid_resist_chaperone_HdeD"/>
</dbReference>
<evidence type="ECO:0000313" key="3">
    <source>
        <dbReference type="Proteomes" id="UP000313849"/>
    </source>
</evidence>
<dbReference type="GO" id="GO:0005886">
    <property type="term" value="C:plasma membrane"/>
    <property type="evidence" value="ECO:0007669"/>
    <property type="project" value="TreeGrafter"/>
</dbReference>
<feature type="transmembrane region" description="Helical" evidence="1">
    <location>
        <begin position="158"/>
        <end position="177"/>
    </location>
</feature>
<dbReference type="PANTHER" id="PTHR34989:SF1">
    <property type="entry name" value="PROTEIN HDED"/>
    <property type="match status" value="1"/>
</dbReference>
<dbReference type="Proteomes" id="UP000313849">
    <property type="component" value="Unassembled WGS sequence"/>
</dbReference>
<dbReference type="InterPro" id="IPR005325">
    <property type="entry name" value="DUF308_memb"/>
</dbReference>
<dbReference type="OrthoDB" id="3238356at2"/>
<keyword evidence="1" id="KW-1133">Transmembrane helix</keyword>
<comment type="caution">
    <text evidence="2">The sequence shown here is derived from an EMBL/GenBank/DDBJ whole genome shotgun (WGS) entry which is preliminary data.</text>
</comment>
<dbReference type="RefSeq" id="WP_139987161.1">
    <property type="nucleotide sequence ID" value="NZ_VENP01000036.1"/>
</dbReference>
<feature type="transmembrane region" description="Helical" evidence="1">
    <location>
        <begin position="12"/>
        <end position="37"/>
    </location>
</feature>
<proteinExistence type="predicted"/>
<dbReference type="PANTHER" id="PTHR34989">
    <property type="entry name" value="PROTEIN HDED"/>
    <property type="match status" value="1"/>
</dbReference>
<reference evidence="2 3" key="1">
    <citation type="submission" date="2019-06" db="EMBL/GenBank/DDBJ databases">
        <title>Draft genome sequence of Miniimonas arenae KCTC 19750T isolated from sea sand.</title>
        <authorList>
            <person name="Park S.-J."/>
        </authorList>
    </citation>
    <scope>NUCLEOTIDE SEQUENCE [LARGE SCALE GENOMIC DNA]</scope>
    <source>
        <strain evidence="2 3">KCTC 19750</strain>
    </source>
</reference>
<name>A0A5C5BCH8_9MICO</name>
<feature type="transmembrane region" description="Helical" evidence="1">
    <location>
        <begin position="102"/>
        <end position="126"/>
    </location>
</feature>
<sequence>MSTVQQSPEAQITSAVRIGLGLLGLVALAVGIAILVWPGHSAAVVTGIFAFYAIVVGIVYAAVAVFSRGRGAWSRIGFLVLAALFVAAGVIAFANLEATTVFLVTFVAIALGVLWIIEGIVSFFALKSSPSKGWTIFFAILSIVAGLVLVTSPIWSAVILWLFIGLSLVVLGIVQVVRAISFGRRTV</sequence>
<protein>
    <recommendedName>
        <fullName evidence="4">HdeD family acid-resistance protein</fullName>
    </recommendedName>
</protein>
<evidence type="ECO:0000313" key="2">
    <source>
        <dbReference type="EMBL" id="TNU73685.1"/>
    </source>
</evidence>
<keyword evidence="1" id="KW-0812">Transmembrane</keyword>
<feature type="transmembrane region" description="Helical" evidence="1">
    <location>
        <begin position="43"/>
        <end position="66"/>
    </location>
</feature>
<accession>A0A5C5BCH8</accession>
<evidence type="ECO:0008006" key="4">
    <source>
        <dbReference type="Google" id="ProtNLM"/>
    </source>
</evidence>
<feature type="transmembrane region" description="Helical" evidence="1">
    <location>
        <begin position="133"/>
        <end position="152"/>
    </location>
</feature>
<dbReference type="Pfam" id="PF03729">
    <property type="entry name" value="DUF308"/>
    <property type="match status" value="2"/>
</dbReference>
<dbReference type="AlphaFoldDB" id="A0A5C5BCH8"/>
<organism evidence="2 3">
    <name type="scientific">Miniimonas arenae</name>
    <dbReference type="NCBI Taxonomy" id="676201"/>
    <lineage>
        <taxon>Bacteria</taxon>
        <taxon>Bacillati</taxon>
        <taxon>Actinomycetota</taxon>
        <taxon>Actinomycetes</taxon>
        <taxon>Micrococcales</taxon>
        <taxon>Beutenbergiaceae</taxon>
        <taxon>Miniimonas</taxon>
    </lineage>
</organism>
<feature type="transmembrane region" description="Helical" evidence="1">
    <location>
        <begin position="78"/>
        <end position="96"/>
    </location>
</feature>
<dbReference type="EMBL" id="VENP01000036">
    <property type="protein sequence ID" value="TNU73685.1"/>
    <property type="molecule type" value="Genomic_DNA"/>
</dbReference>
<evidence type="ECO:0000256" key="1">
    <source>
        <dbReference type="SAM" id="Phobius"/>
    </source>
</evidence>
<keyword evidence="1" id="KW-0472">Membrane</keyword>
<gene>
    <name evidence="2" type="ORF">FH969_10165</name>
</gene>
<keyword evidence="3" id="KW-1185">Reference proteome</keyword>